<protein>
    <submittedName>
        <fullName evidence="1">Uncharacterized protein</fullName>
    </submittedName>
</protein>
<reference evidence="1" key="1">
    <citation type="submission" date="2018-05" db="EMBL/GenBank/DDBJ databases">
        <authorList>
            <person name="Lanie J.A."/>
            <person name="Ng W.-L."/>
            <person name="Kazmierczak K.M."/>
            <person name="Andrzejewski T.M."/>
            <person name="Davidsen T.M."/>
            <person name="Wayne K.J."/>
            <person name="Tettelin H."/>
            <person name="Glass J.I."/>
            <person name="Rusch D."/>
            <person name="Podicherti R."/>
            <person name="Tsui H.-C.T."/>
            <person name="Winkler M.E."/>
        </authorList>
    </citation>
    <scope>NUCLEOTIDE SEQUENCE</scope>
</reference>
<accession>A0A381S2I0</accession>
<gene>
    <name evidence="1" type="ORF">METZ01_LOCUS50382</name>
</gene>
<name>A0A381S2I0_9ZZZZ</name>
<sequence>MKKPKPGPNFPESNCVVHEDDVDWGGFTKF</sequence>
<dbReference type="EMBL" id="UINC01002517">
    <property type="protein sequence ID" value="SUZ97528.1"/>
    <property type="molecule type" value="Genomic_DNA"/>
</dbReference>
<dbReference type="AlphaFoldDB" id="A0A381S2I0"/>
<proteinExistence type="predicted"/>
<organism evidence="1">
    <name type="scientific">marine metagenome</name>
    <dbReference type="NCBI Taxonomy" id="408172"/>
    <lineage>
        <taxon>unclassified sequences</taxon>
        <taxon>metagenomes</taxon>
        <taxon>ecological metagenomes</taxon>
    </lineage>
</organism>
<evidence type="ECO:0000313" key="1">
    <source>
        <dbReference type="EMBL" id="SUZ97528.1"/>
    </source>
</evidence>